<evidence type="ECO:0000256" key="5">
    <source>
        <dbReference type="ARBA" id="ARBA00023136"/>
    </source>
</evidence>
<feature type="compositionally biased region" description="Polar residues" evidence="10">
    <location>
        <begin position="622"/>
        <end position="633"/>
    </location>
</feature>
<protein>
    <recommendedName>
        <fullName evidence="9">1,3-beta-glucanosyltransferase</fullName>
        <ecNumber evidence="9">2.4.1.-</ecNumber>
    </recommendedName>
</protein>
<evidence type="ECO:0000256" key="8">
    <source>
        <dbReference type="ARBA" id="ARBA00023288"/>
    </source>
</evidence>
<keyword evidence="5 9" id="KW-0472">Membrane</keyword>
<keyword evidence="9" id="KW-0808">Transferase</keyword>
<dbReference type="PANTHER" id="PTHR31468">
    <property type="entry name" value="1,3-BETA-GLUCANOSYLTRANSFERASE GAS1"/>
    <property type="match status" value="1"/>
</dbReference>
<keyword evidence="3 9" id="KW-0336">GPI-anchor</keyword>
<comment type="function">
    <text evidence="9">Splits internally a 1,3-beta-glucan molecule and transfers the newly generated reducing end (the donor) to the non-reducing end of another 1,3-beta-glucan molecule (the acceptor) forming a 1,3-beta linkage, resulting in the elongation of 1,3-beta-glucan chains in the cell wall.</text>
</comment>
<keyword evidence="4 9" id="KW-0732">Signal</keyword>
<evidence type="ECO:0000313" key="13">
    <source>
        <dbReference type="Proteomes" id="UP001600888"/>
    </source>
</evidence>
<dbReference type="Pfam" id="PF03198">
    <property type="entry name" value="Glyco_hydro_72"/>
    <property type="match status" value="1"/>
</dbReference>
<keyword evidence="6" id="KW-1015">Disulfide bond</keyword>
<dbReference type="Gene3D" id="1.20.58.1040">
    <property type="match status" value="1"/>
</dbReference>
<dbReference type="InterPro" id="IPR017853">
    <property type="entry name" value="GH"/>
</dbReference>
<keyword evidence="8 9" id="KW-0449">Lipoprotein</keyword>
<comment type="subcellular location">
    <subcellularLocation>
        <location evidence="1 9">Cell membrane</location>
        <topology evidence="1 9">Lipid-anchor</topology>
        <topology evidence="1 9">GPI-anchor</topology>
    </subcellularLocation>
</comment>
<keyword evidence="13" id="KW-1185">Reference proteome</keyword>
<comment type="similarity">
    <text evidence="2 9">Belongs to the glycosyl hydrolase 72 family.</text>
</comment>
<evidence type="ECO:0000256" key="4">
    <source>
        <dbReference type="ARBA" id="ARBA00022729"/>
    </source>
</evidence>
<feature type="domain" description="X8" evidence="11">
    <location>
        <begin position="388"/>
        <end position="480"/>
    </location>
</feature>
<dbReference type="EMBL" id="JBAWTH010000044">
    <property type="protein sequence ID" value="KAL2283142.1"/>
    <property type="molecule type" value="Genomic_DNA"/>
</dbReference>
<dbReference type="SMART" id="SM00768">
    <property type="entry name" value="X8"/>
    <property type="match status" value="1"/>
</dbReference>
<evidence type="ECO:0000256" key="3">
    <source>
        <dbReference type="ARBA" id="ARBA00022622"/>
    </source>
</evidence>
<evidence type="ECO:0000256" key="9">
    <source>
        <dbReference type="RuleBase" id="RU361209"/>
    </source>
</evidence>
<feature type="compositionally biased region" description="Low complexity" evidence="10">
    <location>
        <begin position="634"/>
        <end position="650"/>
    </location>
</feature>
<evidence type="ECO:0000259" key="11">
    <source>
        <dbReference type="SMART" id="SM00768"/>
    </source>
</evidence>
<evidence type="ECO:0000256" key="2">
    <source>
        <dbReference type="ARBA" id="ARBA00007528"/>
    </source>
</evidence>
<organism evidence="12 13">
    <name type="scientific">Diaporthe vaccinii</name>
    <dbReference type="NCBI Taxonomy" id="105482"/>
    <lineage>
        <taxon>Eukaryota</taxon>
        <taxon>Fungi</taxon>
        <taxon>Dikarya</taxon>
        <taxon>Ascomycota</taxon>
        <taxon>Pezizomycotina</taxon>
        <taxon>Sordariomycetes</taxon>
        <taxon>Sordariomycetidae</taxon>
        <taxon>Diaporthales</taxon>
        <taxon>Diaporthaceae</taxon>
        <taxon>Diaporthe</taxon>
        <taxon>Diaporthe eres species complex</taxon>
    </lineage>
</organism>
<keyword evidence="7" id="KW-0325">Glycoprotein</keyword>
<dbReference type="InterPro" id="IPR004886">
    <property type="entry name" value="Glucanosyltransferase"/>
</dbReference>
<dbReference type="InterPro" id="IPR012946">
    <property type="entry name" value="X8"/>
</dbReference>
<feature type="compositionally biased region" description="Low complexity" evidence="10">
    <location>
        <begin position="479"/>
        <end position="555"/>
    </location>
</feature>
<dbReference type="SUPFAM" id="SSF51445">
    <property type="entry name" value="(Trans)glycosidases"/>
    <property type="match status" value="1"/>
</dbReference>
<gene>
    <name evidence="12" type="ORF">FJTKL_10045</name>
</gene>
<dbReference type="Pfam" id="PF07983">
    <property type="entry name" value="X8"/>
    <property type="match status" value="1"/>
</dbReference>
<evidence type="ECO:0000256" key="1">
    <source>
        <dbReference type="ARBA" id="ARBA00004609"/>
    </source>
</evidence>
<name>A0ABR4EL28_9PEZI</name>
<sequence length="683" mass="68774">MFSSLTKTAIVATLLGNAAAVIDPIVAKGQYFFYSSNGTQFFIKGVAYQQGIGPGGTAEGGAATFIDSLADTASCARDIPFLQQLGTNTIRVYAIDPTADHQVCMNALADAGIYVIADLSVPGESVERDNPSWNTDLFARYQGVIDNLGQYPNTIGFFAGNEVTNNKTNTAASAFIKAAVRDSKAYIQSKNFGRWLGVGYATNDDAETRDNLANYFNCGQDQASAVDFWGYNIYEWCGQSTFQASGYEERTQAFANYSVPAFFSEYGCNNPGGGAARVWQETGVLYSDQMNKVWSGGIVYEYFQEQNDFGLVDQSGTTVTPRKDFQALATAIKNTAADTANPSISMNSYTASNVPRACPAVTAGLWEAAEALPPTPNATLCENMVASSSCVPTEATTGDAEKIGSLFGTVCGMDAKACAGITSDAANGTYGAFVMCNPVQQLTHALNEYYANQKKASTACDFAGQAKVVSPTEAAITPSSGSTTGSSSSGSSSSSGGSGSVSGTSASPSSPSTSANSTAPASASSSSSLSGGSSQQGGSAAGGSSASQNGTASSSGAGGKSSGGDTTAEKGGSYSDSASSAVSSSAAPASATASSSAEGSSAGPSDASSSDASSDAVSDTSPNAADASTANPTSVVSSASESASQGSNSATVIQGSSDAGRTSVVGNTGLLLAAVAVIASTLL</sequence>
<feature type="compositionally biased region" description="Low complexity" evidence="10">
    <location>
        <begin position="575"/>
        <end position="621"/>
    </location>
</feature>
<dbReference type="EC" id="2.4.1.-" evidence="9"/>
<feature type="signal peptide" evidence="9">
    <location>
        <begin position="1"/>
        <end position="20"/>
    </location>
</feature>
<evidence type="ECO:0000256" key="7">
    <source>
        <dbReference type="ARBA" id="ARBA00023180"/>
    </source>
</evidence>
<reference evidence="12 13" key="1">
    <citation type="submission" date="2024-03" db="EMBL/GenBank/DDBJ databases">
        <title>A high-quality draft genome sequence of Diaporthe vaccinii, a causative agent of upright dieback and viscid rot disease in cranberry plants.</title>
        <authorList>
            <person name="Sarrasin M."/>
            <person name="Lang B.F."/>
            <person name="Burger G."/>
        </authorList>
    </citation>
    <scope>NUCLEOTIDE SEQUENCE [LARGE SCALE GENOMIC DNA]</scope>
    <source>
        <strain evidence="12 13">IS7</strain>
    </source>
</reference>
<evidence type="ECO:0000256" key="6">
    <source>
        <dbReference type="ARBA" id="ARBA00023157"/>
    </source>
</evidence>
<dbReference type="Gene3D" id="3.20.20.80">
    <property type="entry name" value="Glycosidases"/>
    <property type="match status" value="1"/>
</dbReference>
<proteinExistence type="inferred from homology"/>
<dbReference type="Proteomes" id="UP001600888">
    <property type="component" value="Unassembled WGS sequence"/>
</dbReference>
<comment type="caution">
    <text evidence="12">The sequence shown here is derived from an EMBL/GenBank/DDBJ whole genome shotgun (WGS) entry which is preliminary data.</text>
</comment>
<feature type="chain" id="PRO_5044958282" description="1,3-beta-glucanosyltransferase" evidence="9">
    <location>
        <begin position="21"/>
        <end position="683"/>
    </location>
</feature>
<feature type="region of interest" description="Disordered" evidence="10">
    <location>
        <begin position="471"/>
        <end position="659"/>
    </location>
</feature>
<dbReference type="PANTHER" id="PTHR31468:SF2">
    <property type="entry name" value="1,3-BETA-GLUCANOSYLTRANSFERASE GAS1"/>
    <property type="match status" value="1"/>
</dbReference>
<accession>A0ABR4EL28</accession>
<evidence type="ECO:0000313" key="12">
    <source>
        <dbReference type="EMBL" id="KAL2283142.1"/>
    </source>
</evidence>
<evidence type="ECO:0000256" key="10">
    <source>
        <dbReference type="SAM" id="MobiDB-lite"/>
    </source>
</evidence>